<dbReference type="Proteomes" id="UP000033260">
    <property type="component" value="Chromosome"/>
</dbReference>
<evidence type="ECO:0000313" key="2">
    <source>
        <dbReference type="Proteomes" id="UP000033260"/>
    </source>
</evidence>
<proteinExistence type="predicted"/>
<reference evidence="1 2" key="1">
    <citation type="submission" date="2015-02" db="EMBL/GenBank/DDBJ databases">
        <title>Complete Genome Sequencing of Pseudomonas putida S13.1.2.</title>
        <authorList>
            <person name="Chong T.M."/>
            <person name="Chan K.G."/>
            <person name="Dessaux Y."/>
        </authorList>
    </citation>
    <scope>NUCLEOTIDE SEQUENCE [LARGE SCALE GENOMIC DNA]</scope>
    <source>
        <strain evidence="1 2">S13.1.2</strain>
    </source>
</reference>
<dbReference type="AlphaFoldDB" id="A0AAU8SIK1"/>
<organism evidence="1 2">
    <name type="scientific">Pseudomonas putida S13.1.2</name>
    <dbReference type="NCBI Taxonomy" id="1384061"/>
    <lineage>
        <taxon>Bacteria</taxon>
        <taxon>Pseudomonadati</taxon>
        <taxon>Pseudomonadota</taxon>
        <taxon>Gammaproteobacteria</taxon>
        <taxon>Pseudomonadales</taxon>
        <taxon>Pseudomonadaceae</taxon>
        <taxon>Pseudomonas</taxon>
    </lineage>
</organism>
<name>A0AAU8SIK1_PSEPU</name>
<protein>
    <submittedName>
        <fullName evidence="1">Uncharacterized protein</fullName>
    </submittedName>
</protein>
<accession>A0AAU8SIK1</accession>
<sequence>MSTNLDDIEKRMLDGYFDFLKTHADCQFLHWNMRDNNYGFYAVEHRHRVLGGNPYELQDANKHDLARILVSLYGHRYAPHSDSSGRKGRIMGLAELNKVTDEDALTGEQEAAAYVAGDFLTMHRSTLRKLDMFANFFDRAHQKTLKTQSTWMDRVGVHPVAVIEWAKSHPLVTGLILVGTVLGAVTNMGKFSAWFSNLF</sequence>
<gene>
    <name evidence="1" type="ORF">N805_28700</name>
</gene>
<evidence type="ECO:0000313" key="1">
    <source>
        <dbReference type="EMBL" id="AJQ51361.1"/>
    </source>
</evidence>
<dbReference type="EMBL" id="CP010979">
    <property type="protein sequence ID" value="AJQ51361.1"/>
    <property type="molecule type" value="Genomic_DNA"/>
</dbReference>